<accession>D1CT58</accession>
<keyword evidence="1" id="KW-0808">Transferase</keyword>
<dbReference type="EMBL" id="DQ403495">
    <property type="protein sequence ID" value="ABD75012.1"/>
    <property type="molecule type" value="Genomic_DNA"/>
</dbReference>
<proteinExistence type="predicted"/>
<dbReference type="AlphaFoldDB" id="D1CT58"/>
<protein>
    <submittedName>
        <fullName evidence="1">SAM-dependent methyltransferase</fullName>
    </submittedName>
</protein>
<evidence type="ECO:0000313" key="1">
    <source>
        <dbReference type="EMBL" id="ABD75012.1"/>
    </source>
</evidence>
<name>D1CT58_9HYPH</name>
<feature type="non-terminal residue" evidence="1">
    <location>
        <position position="172"/>
    </location>
</feature>
<dbReference type="GO" id="GO:0008168">
    <property type="term" value="F:methyltransferase activity"/>
    <property type="evidence" value="ECO:0007669"/>
    <property type="project" value="UniProtKB-KW"/>
</dbReference>
<dbReference type="SUPFAM" id="SSF53335">
    <property type="entry name" value="S-adenosyl-L-methionine-dependent methyltransferases"/>
    <property type="match status" value="1"/>
</dbReference>
<dbReference type="Gene3D" id="3.40.50.150">
    <property type="entry name" value="Vaccinia Virus protein VP39"/>
    <property type="match status" value="1"/>
</dbReference>
<dbReference type="Pfam" id="PF13578">
    <property type="entry name" value="Methyltransf_24"/>
    <property type="match status" value="1"/>
</dbReference>
<sequence>LHLVDSRLDKMTVAYEDVLLGSRVFKHEGMSWDVLATFPNDKFDWIYIDAAHDYAAVKKDLEQACRVVKPGGYVICNDYTTWSWSEGVAYGVVAAVNEYVNERKWPVRYLALNHMGYHDLAFQRPSTTRPSHDAASRNACECRRKSTSIWGLTRVIRSLHSWLITPTMRRGD</sequence>
<keyword evidence="1" id="KW-0489">Methyltransferase</keyword>
<reference evidence="1" key="1">
    <citation type="submission" date="2006-02" db="EMBL/GenBank/DDBJ databases">
        <title>Sampling the accessory genome of the Sinorhizobium genus by suppressive subtractive hybridization.</title>
        <authorList>
            <person name="Moulin L."/>
            <person name="Ghazoui Z."/>
            <person name="Young P."/>
        </authorList>
    </citation>
    <scope>NUCLEOTIDE SEQUENCE</scope>
    <source>
        <strain evidence="1">LMG19920</strain>
    </source>
</reference>
<organism evidence="1">
    <name type="scientific">Sinorhizobium medicae</name>
    <dbReference type="NCBI Taxonomy" id="110321"/>
    <lineage>
        <taxon>Bacteria</taxon>
        <taxon>Pseudomonadati</taxon>
        <taxon>Pseudomonadota</taxon>
        <taxon>Alphaproteobacteria</taxon>
        <taxon>Hyphomicrobiales</taxon>
        <taxon>Rhizobiaceae</taxon>
        <taxon>Sinorhizobium/Ensifer group</taxon>
        <taxon>Sinorhizobium</taxon>
    </lineage>
</organism>
<dbReference type="GO" id="GO:0032259">
    <property type="term" value="P:methylation"/>
    <property type="evidence" value="ECO:0007669"/>
    <property type="project" value="UniProtKB-KW"/>
</dbReference>
<dbReference type="InterPro" id="IPR029063">
    <property type="entry name" value="SAM-dependent_MTases_sf"/>
</dbReference>
<feature type="non-terminal residue" evidence="1">
    <location>
        <position position="1"/>
    </location>
</feature>